<sequence length="226" mass="25205">MGDFLTAADFREALEKIFAEFTSIKSEITTIKGEQSRLSVAVNRLKSDKIEAEGSARGGTKDTFSLEPPSFPHQTAHKLRFPRYDGATDQVVWLHKGCIVCQQNKTEHLHPAGLLQPLEVPSSVWADIAMDFVEGFPKVGGKSVVLTVVDRFSKYAHFVALGHPYTATSVARVFFDHIVRLHGIPCSIVSDCDPVFTSTFWTELFALSGVELRLLRFIRRLTANPR</sequence>
<dbReference type="OrthoDB" id="1738613at2759"/>
<dbReference type="InterPro" id="IPR036397">
    <property type="entry name" value="RNaseH_sf"/>
</dbReference>
<protein>
    <recommendedName>
        <fullName evidence="1">Integrase catalytic domain-containing protein</fullName>
    </recommendedName>
</protein>
<dbReference type="Proteomes" id="UP000479710">
    <property type="component" value="Unassembled WGS sequence"/>
</dbReference>
<organism evidence="2 3">
    <name type="scientific">Oryza meyeriana var. granulata</name>
    <dbReference type="NCBI Taxonomy" id="110450"/>
    <lineage>
        <taxon>Eukaryota</taxon>
        <taxon>Viridiplantae</taxon>
        <taxon>Streptophyta</taxon>
        <taxon>Embryophyta</taxon>
        <taxon>Tracheophyta</taxon>
        <taxon>Spermatophyta</taxon>
        <taxon>Magnoliopsida</taxon>
        <taxon>Liliopsida</taxon>
        <taxon>Poales</taxon>
        <taxon>Poaceae</taxon>
        <taxon>BOP clade</taxon>
        <taxon>Oryzoideae</taxon>
        <taxon>Oryzeae</taxon>
        <taxon>Oryzinae</taxon>
        <taxon>Oryza</taxon>
        <taxon>Oryza meyeriana</taxon>
    </lineage>
</organism>
<dbReference type="Gene3D" id="3.30.420.10">
    <property type="entry name" value="Ribonuclease H-like superfamily/Ribonuclease H"/>
    <property type="match status" value="1"/>
</dbReference>
<evidence type="ECO:0000313" key="3">
    <source>
        <dbReference type="Proteomes" id="UP000479710"/>
    </source>
</evidence>
<proteinExistence type="predicted"/>
<dbReference type="GO" id="GO:0003676">
    <property type="term" value="F:nucleic acid binding"/>
    <property type="evidence" value="ECO:0007669"/>
    <property type="project" value="InterPro"/>
</dbReference>
<comment type="caution">
    <text evidence="2">The sequence shown here is derived from an EMBL/GenBank/DDBJ whole genome shotgun (WGS) entry which is preliminary data.</text>
</comment>
<feature type="domain" description="Integrase catalytic" evidence="1">
    <location>
        <begin position="117"/>
        <end position="226"/>
    </location>
</feature>
<dbReference type="PANTHER" id="PTHR35046">
    <property type="entry name" value="ZINC KNUCKLE (CCHC-TYPE) FAMILY PROTEIN"/>
    <property type="match status" value="1"/>
</dbReference>
<gene>
    <name evidence="2" type="ORF">E2562_035954</name>
</gene>
<dbReference type="AlphaFoldDB" id="A0A6G1F1U4"/>
<dbReference type="GO" id="GO:0015074">
    <property type="term" value="P:DNA integration"/>
    <property type="evidence" value="ECO:0007669"/>
    <property type="project" value="InterPro"/>
</dbReference>
<dbReference type="InterPro" id="IPR012337">
    <property type="entry name" value="RNaseH-like_sf"/>
</dbReference>
<name>A0A6G1F1U4_9ORYZ</name>
<dbReference type="EMBL" id="SPHZ02000002">
    <property type="protein sequence ID" value="KAF0930854.1"/>
    <property type="molecule type" value="Genomic_DNA"/>
</dbReference>
<dbReference type="SUPFAM" id="SSF53098">
    <property type="entry name" value="Ribonuclease H-like"/>
    <property type="match status" value="1"/>
</dbReference>
<reference evidence="2 3" key="1">
    <citation type="submission" date="2019-11" db="EMBL/GenBank/DDBJ databases">
        <title>Whole genome sequence of Oryza granulata.</title>
        <authorList>
            <person name="Li W."/>
        </authorList>
    </citation>
    <scope>NUCLEOTIDE SEQUENCE [LARGE SCALE GENOMIC DNA]</scope>
    <source>
        <strain evidence="3">cv. Menghai</strain>
        <tissue evidence="2">Leaf</tissue>
    </source>
</reference>
<evidence type="ECO:0000313" key="2">
    <source>
        <dbReference type="EMBL" id="KAF0930854.1"/>
    </source>
</evidence>
<evidence type="ECO:0000259" key="1">
    <source>
        <dbReference type="PROSITE" id="PS50994"/>
    </source>
</evidence>
<accession>A0A6G1F1U4</accession>
<dbReference type="PROSITE" id="PS50994">
    <property type="entry name" value="INTEGRASE"/>
    <property type="match status" value="1"/>
</dbReference>
<dbReference type="PANTHER" id="PTHR35046:SF9">
    <property type="entry name" value="RNA-DIRECTED DNA POLYMERASE"/>
    <property type="match status" value="1"/>
</dbReference>
<dbReference type="InterPro" id="IPR001584">
    <property type="entry name" value="Integrase_cat-core"/>
</dbReference>
<keyword evidence="3" id="KW-1185">Reference proteome</keyword>